<feature type="domain" description="Bromodomain associated" evidence="6">
    <location>
        <begin position="66"/>
        <end position="142"/>
    </location>
</feature>
<dbReference type="Proteomes" id="UP001432027">
    <property type="component" value="Unassembled WGS sequence"/>
</dbReference>
<comment type="caution">
    <text evidence="7">The sequence shown here is derived from an EMBL/GenBank/DDBJ whole genome shotgun (WGS) entry which is preliminary data.</text>
</comment>
<feature type="compositionally biased region" description="Gly residues" evidence="5">
    <location>
        <begin position="10"/>
        <end position="25"/>
    </location>
</feature>
<evidence type="ECO:0000256" key="1">
    <source>
        <dbReference type="ARBA" id="ARBA00004123"/>
    </source>
</evidence>
<feature type="region of interest" description="Disordered" evidence="5">
    <location>
        <begin position="1"/>
        <end position="65"/>
    </location>
</feature>
<dbReference type="PANTHER" id="PTHR46452:SF1">
    <property type="entry name" value="TRANSCRIPTION INITIATION FACTOR TFIID SUBUNIT 3"/>
    <property type="match status" value="1"/>
</dbReference>
<accession>A0AAV5U9Q5</accession>
<comment type="subcellular location">
    <subcellularLocation>
        <location evidence="1">Nucleus</location>
    </subcellularLocation>
</comment>
<feature type="compositionally biased region" description="Basic and acidic residues" evidence="5">
    <location>
        <begin position="257"/>
        <end position="267"/>
    </location>
</feature>
<dbReference type="InterPro" id="IPR009072">
    <property type="entry name" value="Histone-fold"/>
</dbReference>
<keyword evidence="8" id="KW-1185">Reference proteome</keyword>
<feature type="non-terminal residue" evidence="7">
    <location>
        <position position="360"/>
    </location>
</feature>
<evidence type="ECO:0000256" key="5">
    <source>
        <dbReference type="SAM" id="MobiDB-lite"/>
    </source>
</evidence>
<dbReference type="GO" id="GO:0046982">
    <property type="term" value="F:protein heterodimerization activity"/>
    <property type="evidence" value="ECO:0007669"/>
    <property type="project" value="InterPro"/>
</dbReference>
<evidence type="ECO:0000256" key="2">
    <source>
        <dbReference type="ARBA" id="ARBA00023015"/>
    </source>
</evidence>
<dbReference type="GO" id="GO:0005669">
    <property type="term" value="C:transcription factor TFIID complex"/>
    <property type="evidence" value="ECO:0007669"/>
    <property type="project" value="TreeGrafter"/>
</dbReference>
<evidence type="ECO:0000313" key="7">
    <source>
        <dbReference type="EMBL" id="GMT03119.1"/>
    </source>
</evidence>
<keyword evidence="3" id="KW-0804">Transcription</keyword>
<name>A0AAV5U9Q5_9BILA</name>
<keyword evidence="4" id="KW-0539">Nucleus</keyword>
<dbReference type="GO" id="GO:0045944">
    <property type="term" value="P:positive regulation of transcription by RNA polymerase II"/>
    <property type="evidence" value="ECO:0007669"/>
    <property type="project" value="TreeGrafter"/>
</dbReference>
<feature type="compositionally biased region" description="Basic and acidic residues" evidence="5">
    <location>
        <begin position="283"/>
        <end position="295"/>
    </location>
</feature>
<evidence type="ECO:0000256" key="4">
    <source>
        <dbReference type="ARBA" id="ARBA00023242"/>
    </source>
</evidence>
<feature type="region of interest" description="Disordered" evidence="5">
    <location>
        <begin position="257"/>
        <end position="360"/>
    </location>
</feature>
<dbReference type="Gene3D" id="1.10.20.10">
    <property type="entry name" value="Histone, subunit A"/>
    <property type="match status" value="1"/>
</dbReference>
<evidence type="ECO:0000313" key="8">
    <source>
        <dbReference type="Proteomes" id="UP001432027"/>
    </source>
</evidence>
<feature type="compositionally biased region" description="Polar residues" evidence="5">
    <location>
        <begin position="26"/>
        <end position="36"/>
    </location>
</feature>
<proteinExistence type="predicted"/>
<organism evidence="7 8">
    <name type="scientific">Pristionchus entomophagus</name>
    <dbReference type="NCBI Taxonomy" id="358040"/>
    <lineage>
        <taxon>Eukaryota</taxon>
        <taxon>Metazoa</taxon>
        <taxon>Ecdysozoa</taxon>
        <taxon>Nematoda</taxon>
        <taxon>Chromadorea</taxon>
        <taxon>Rhabditida</taxon>
        <taxon>Rhabditina</taxon>
        <taxon>Diplogasteromorpha</taxon>
        <taxon>Diplogasteroidea</taxon>
        <taxon>Neodiplogasteridae</taxon>
        <taxon>Pristionchus</taxon>
    </lineage>
</organism>
<dbReference type="Pfam" id="PF07524">
    <property type="entry name" value="Bromo_TP"/>
    <property type="match status" value="1"/>
</dbReference>
<feature type="compositionally biased region" description="Low complexity" evidence="5">
    <location>
        <begin position="341"/>
        <end position="360"/>
    </location>
</feature>
<dbReference type="GO" id="GO:0002039">
    <property type="term" value="F:p53 binding"/>
    <property type="evidence" value="ECO:0007669"/>
    <property type="project" value="TreeGrafter"/>
</dbReference>
<evidence type="ECO:0000256" key="3">
    <source>
        <dbReference type="ARBA" id="ARBA00023163"/>
    </source>
</evidence>
<keyword evidence="2" id="KW-0805">Transcription regulation</keyword>
<dbReference type="InterPro" id="IPR006565">
    <property type="entry name" value="BTP"/>
</dbReference>
<protein>
    <recommendedName>
        <fullName evidence="6">Bromodomain associated domain-containing protein</fullName>
    </recommendedName>
</protein>
<sequence>MNTPAARPSAGGGMRGRIGGGGGAGPSTSQQPSTSNGGAATAAAGPAGEEEDEWSSGGSRPSFACDDRALGEMRQAVGSILESVGFTHSSSSALELLTDIGVRYMRKLATTANQTAEMDGRTRAIDADVIAGFRALRVNVDEMNEYMRQVRPSGAERMIPAFPLPIAPTPIVFTPVPAALIVPPPEMAFPGLPPMSTQWLLREDLEAMKGEKENEKEEEREERTVGIEEVKRMLSSFSGAESVPSFLSKSAPAFGLRKGDRMEDQRRGVGMRRGRDEMEEEENSRRRGEKRKGGESNKSGRAHKQFRPAAGAADTSSTWNPQQDEPCSSNSFAGSASYPNLQQLQQASRASSRSQTPSAP</sequence>
<reference evidence="7" key="1">
    <citation type="submission" date="2023-10" db="EMBL/GenBank/DDBJ databases">
        <title>Genome assembly of Pristionchus species.</title>
        <authorList>
            <person name="Yoshida K."/>
            <person name="Sommer R.J."/>
        </authorList>
    </citation>
    <scope>NUCLEOTIDE SEQUENCE</scope>
    <source>
        <strain evidence="7">RS0144</strain>
    </source>
</reference>
<dbReference type="EMBL" id="BTSX01000006">
    <property type="protein sequence ID" value="GMT03119.1"/>
    <property type="molecule type" value="Genomic_DNA"/>
</dbReference>
<feature type="compositionally biased region" description="Polar residues" evidence="5">
    <location>
        <begin position="314"/>
        <end position="340"/>
    </location>
</feature>
<gene>
    <name evidence="7" type="ORF">PENTCL1PPCAC_25293</name>
</gene>
<dbReference type="SMART" id="SM00576">
    <property type="entry name" value="BTP"/>
    <property type="match status" value="1"/>
</dbReference>
<dbReference type="AlphaFoldDB" id="A0AAV5U9Q5"/>
<feature type="compositionally biased region" description="Low complexity" evidence="5">
    <location>
        <begin position="37"/>
        <end position="47"/>
    </location>
</feature>
<dbReference type="PANTHER" id="PTHR46452">
    <property type="entry name" value="TRANSCRIPTION INITIATION FACTOR TFIID SUBUNIT 3"/>
    <property type="match status" value="1"/>
</dbReference>
<evidence type="ECO:0000259" key="6">
    <source>
        <dbReference type="SMART" id="SM00576"/>
    </source>
</evidence>